<dbReference type="GO" id="GO:0004364">
    <property type="term" value="F:glutathione transferase activity"/>
    <property type="evidence" value="ECO:0007669"/>
    <property type="project" value="TreeGrafter"/>
</dbReference>
<dbReference type="Gene3D" id="3.40.30.10">
    <property type="entry name" value="Glutaredoxin"/>
    <property type="match status" value="1"/>
</dbReference>
<dbReference type="PROSITE" id="PS50404">
    <property type="entry name" value="GST_NTER"/>
    <property type="match status" value="1"/>
</dbReference>
<evidence type="ECO:0000259" key="2">
    <source>
        <dbReference type="PROSITE" id="PS50404"/>
    </source>
</evidence>
<dbReference type="SFLD" id="SFLDS00019">
    <property type="entry name" value="Glutathione_Transferase_(cytos"/>
    <property type="match status" value="1"/>
</dbReference>
<dbReference type="Pfam" id="PF00043">
    <property type="entry name" value="GST_C"/>
    <property type="match status" value="1"/>
</dbReference>
<evidence type="ECO:0000256" key="1">
    <source>
        <dbReference type="ARBA" id="ARBA00010007"/>
    </source>
</evidence>
<dbReference type="Proteomes" id="UP000034112">
    <property type="component" value="Unassembled WGS sequence"/>
</dbReference>
<dbReference type="AlphaFoldDB" id="A0A0F9X257"/>
<dbReference type="EMBL" id="JOKZ01000385">
    <property type="protein sequence ID" value="KKO98774.1"/>
    <property type="molecule type" value="Genomic_DNA"/>
</dbReference>
<keyword evidence="4" id="KW-0413">Isomerase</keyword>
<dbReference type="OrthoDB" id="202840at2759"/>
<dbReference type="InterPro" id="IPR005955">
    <property type="entry name" value="GST_Zeta"/>
</dbReference>
<dbReference type="GO" id="GO:0006559">
    <property type="term" value="P:L-phenylalanine catabolic process"/>
    <property type="evidence" value="ECO:0007669"/>
    <property type="project" value="TreeGrafter"/>
</dbReference>
<evidence type="ECO:0000313" key="5">
    <source>
        <dbReference type="Proteomes" id="UP000034112"/>
    </source>
</evidence>
<dbReference type="InterPro" id="IPR040079">
    <property type="entry name" value="Glutathione_S-Trfase"/>
</dbReference>
<dbReference type="GO" id="GO:0016034">
    <property type="term" value="F:maleylacetoacetate isomerase activity"/>
    <property type="evidence" value="ECO:0007669"/>
    <property type="project" value="TreeGrafter"/>
</dbReference>
<dbReference type="PROSITE" id="PS50405">
    <property type="entry name" value="GST_CTER"/>
    <property type="match status" value="1"/>
</dbReference>
<dbReference type="InterPro" id="IPR036249">
    <property type="entry name" value="Thioredoxin-like_sf"/>
</dbReference>
<protein>
    <submittedName>
        <fullName evidence="4">Maleylacetoacetate isomerase</fullName>
    </submittedName>
</protein>
<evidence type="ECO:0000259" key="3">
    <source>
        <dbReference type="PROSITE" id="PS50405"/>
    </source>
</evidence>
<organism evidence="4 5">
    <name type="scientific">Trichoderma harzianum</name>
    <name type="common">Hypocrea lixii</name>
    <dbReference type="NCBI Taxonomy" id="5544"/>
    <lineage>
        <taxon>Eukaryota</taxon>
        <taxon>Fungi</taxon>
        <taxon>Dikarya</taxon>
        <taxon>Ascomycota</taxon>
        <taxon>Pezizomycotina</taxon>
        <taxon>Sordariomycetes</taxon>
        <taxon>Hypocreomycetidae</taxon>
        <taxon>Hypocreales</taxon>
        <taxon>Hypocreaceae</taxon>
        <taxon>Trichoderma</taxon>
    </lineage>
</organism>
<dbReference type="Gene3D" id="1.20.1050.10">
    <property type="match status" value="1"/>
</dbReference>
<comment type="caution">
    <text evidence="4">The sequence shown here is derived from an EMBL/GenBank/DDBJ whole genome shotgun (WGS) entry which is preliminary data.</text>
</comment>
<dbReference type="SUPFAM" id="SSF52833">
    <property type="entry name" value="Thioredoxin-like"/>
    <property type="match status" value="1"/>
</dbReference>
<gene>
    <name evidence="4" type="ORF">THAR02_09114</name>
</gene>
<comment type="similarity">
    <text evidence="1">Belongs to the GST superfamily. Zeta family.</text>
</comment>
<dbReference type="PANTHER" id="PTHR42673:SF4">
    <property type="entry name" value="MALEYLACETOACETATE ISOMERASE"/>
    <property type="match status" value="1"/>
</dbReference>
<name>A0A0F9X257_TRIHA</name>
<dbReference type="FunFam" id="1.20.1050.10:FF:000010">
    <property type="entry name" value="Maleylacetoacetate isomerase isoform 1"/>
    <property type="match status" value="1"/>
</dbReference>
<dbReference type="SFLD" id="SFLDG00358">
    <property type="entry name" value="Main_(cytGST)"/>
    <property type="match status" value="1"/>
</dbReference>
<dbReference type="GO" id="GO:0005739">
    <property type="term" value="C:mitochondrion"/>
    <property type="evidence" value="ECO:0007669"/>
    <property type="project" value="TreeGrafter"/>
</dbReference>
<dbReference type="SUPFAM" id="SSF47616">
    <property type="entry name" value="GST C-terminal domain-like"/>
    <property type="match status" value="1"/>
</dbReference>
<dbReference type="GO" id="GO:0006749">
    <property type="term" value="P:glutathione metabolic process"/>
    <property type="evidence" value="ECO:0007669"/>
    <property type="project" value="TreeGrafter"/>
</dbReference>
<reference evidence="5" key="1">
    <citation type="journal article" date="2015" name="Genome Announc.">
        <title>Draft whole-genome sequence of the biocontrol agent Trichoderma harzianum T6776.</title>
        <authorList>
            <person name="Baroncelli R."/>
            <person name="Piaggeschi G."/>
            <person name="Fiorini L."/>
            <person name="Bertolini E."/>
            <person name="Zapparata A."/>
            <person name="Pe M.E."/>
            <person name="Sarrocco S."/>
            <person name="Vannacci G."/>
        </authorList>
    </citation>
    <scope>NUCLEOTIDE SEQUENCE [LARGE SCALE GENOMIC DNA]</scope>
    <source>
        <strain evidence="5">T6776</strain>
    </source>
</reference>
<dbReference type="OMA" id="VYNAHRF"/>
<accession>A0A0F9X257</accession>
<feature type="domain" description="GST N-terminal" evidence="2">
    <location>
        <begin position="4"/>
        <end position="90"/>
    </location>
</feature>
<sequence length="225" mass="25137">MSDPTYTIYSYFRSSCSARLRMVLNLKGIEYDLIPVNLLKNEHLTSEHKARNPTATVPLLIRTAGDGSVFKIGQSVAAIEFLEETHPQCHHILPPASNPEARAATRALAGIIACDLQPVTNMKIMKRLRAMGANAEQWNKEIMTEILEAYESAVKDWAGEYSVGDEITLADVCLLPAVWNAQRYGVDVDTFPIITRISEKLSKHPAIIKAHWQNQPDTPEELRAK</sequence>
<dbReference type="InterPro" id="IPR010987">
    <property type="entry name" value="Glutathione-S-Trfase_C-like"/>
</dbReference>
<feature type="domain" description="GST C-terminal" evidence="3">
    <location>
        <begin position="98"/>
        <end position="220"/>
    </location>
</feature>
<dbReference type="Pfam" id="PF13409">
    <property type="entry name" value="GST_N_2"/>
    <property type="match status" value="1"/>
</dbReference>
<dbReference type="NCBIfam" id="TIGR01262">
    <property type="entry name" value="maiA"/>
    <property type="match status" value="1"/>
</dbReference>
<dbReference type="InterPro" id="IPR004046">
    <property type="entry name" value="GST_C"/>
</dbReference>
<dbReference type="PANTHER" id="PTHR42673">
    <property type="entry name" value="MALEYLACETOACETATE ISOMERASE"/>
    <property type="match status" value="1"/>
</dbReference>
<dbReference type="InterPro" id="IPR036282">
    <property type="entry name" value="Glutathione-S-Trfase_C_sf"/>
</dbReference>
<proteinExistence type="inferred from homology"/>
<evidence type="ECO:0000313" key="4">
    <source>
        <dbReference type="EMBL" id="KKO98774.1"/>
    </source>
</evidence>
<dbReference type="InterPro" id="IPR004045">
    <property type="entry name" value="Glutathione_S-Trfase_N"/>
</dbReference>